<evidence type="ECO:0008006" key="4">
    <source>
        <dbReference type="Google" id="ProtNLM"/>
    </source>
</evidence>
<proteinExistence type="predicted"/>
<protein>
    <recommendedName>
        <fullName evidence="4">RNase H type-1 domain-containing protein</fullName>
    </recommendedName>
</protein>
<feature type="region of interest" description="Disordered" evidence="1">
    <location>
        <begin position="388"/>
        <end position="408"/>
    </location>
</feature>
<dbReference type="EMBL" id="BGZK01000632">
    <property type="protein sequence ID" value="GBP53709.1"/>
    <property type="molecule type" value="Genomic_DNA"/>
</dbReference>
<evidence type="ECO:0000256" key="1">
    <source>
        <dbReference type="SAM" id="MobiDB-lite"/>
    </source>
</evidence>
<organism evidence="2 3">
    <name type="scientific">Eumeta variegata</name>
    <name type="common">Bagworm moth</name>
    <name type="synonym">Eumeta japonica</name>
    <dbReference type="NCBI Taxonomy" id="151549"/>
    <lineage>
        <taxon>Eukaryota</taxon>
        <taxon>Metazoa</taxon>
        <taxon>Ecdysozoa</taxon>
        <taxon>Arthropoda</taxon>
        <taxon>Hexapoda</taxon>
        <taxon>Insecta</taxon>
        <taxon>Pterygota</taxon>
        <taxon>Neoptera</taxon>
        <taxon>Endopterygota</taxon>
        <taxon>Lepidoptera</taxon>
        <taxon>Glossata</taxon>
        <taxon>Ditrysia</taxon>
        <taxon>Tineoidea</taxon>
        <taxon>Psychidae</taxon>
        <taxon>Oiketicinae</taxon>
        <taxon>Eumeta</taxon>
    </lineage>
</organism>
<dbReference type="AlphaFoldDB" id="A0A4C1WU43"/>
<gene>
    <name evidence="2" type="ORF">EVAR_39863_1</name>
</gene>
<comment type="caution">
    <text evidence="2">The sequence shown here is derived from an EMBL/GenBank/DDBJ whole genome shotgun (WGS) entry which is preliminary data.</text>
</comment>
<sequence>MNRKRLDTLQRGIAQKICKSYSTKKLLERLPPAEMRAQKEGDLTGATSSFHIAKSELPASEERSSGNYPKDCWPTHSHTRKIQGKEIRAHGPEVQLFWLKAHIGRAENEKADELPKTVALRSDTPPDCDKILLSYVKKRIRDEPVLKWQDRYQSTSTGEVIKSFLQNMEEAFRAVRNSRLTPTQVQILTGYGGIASYLHRFCFKENPDCEYDAEVEETVWNILLECPRFLAASLQLEHKIKQDLTQEAVPHIMANPIQRLLFLEYAEVIFPTATKRNSGPQTRILTHIDSQLNTQNWKSGVKNAEQLEQKKRSCYSRRRKKHSSLRNARGCHLWRTRVTTSRIISVDTISVFIDIGELVDRLGCIKVSEVHEVMVYEDRGSERLQQRITEDKKAELEDSKQRAHKENSESYGRAFLGALGRAAKNLVGDKIPAESKYMSSKEEGTNKFIALASATLKVHIAPFKGILTLRQDKSVARLATALEKTEAAVCNNDSQTILRGKINIIIHMAAYNATNGLVALDKKQTDRTESLPYYVYDFVCLCNFRAKSGKRSSRGGLVPAGTLRYPGPRDKVTSPRPRLCKVQNERRRSCFVSFIPSTPLEIRKRVVLSAAAAPNPRRRWTAVVTDVRITCVVGSLMCSPRHSRAVNNGSDRTVVTVTVTPVSRKVMNPNSRTMGHNRFPPVRGGAVHCRAQVAGRSGARELGGDGARMRHYNYHIIVHN</sequence>
<evidence type="ECO:0000313" key="2">
    <source>
        <dbReference type="EMBL" id="GBP53709.1"/>
    </source>
</evidence>
<evidence type="ECO:0000313" key="3">
    <source>
        <dbReference type="Proteomes" id="UP000299102"/>
    </source>
</evidence>
<feature type="region of interest" description="Disordered" evidence="1">
    <location>
        <begin position="55"/>
        <end position="77"/>
    </location>
</feature>
<dbReference type="OrthoDB" id="5419617at2759"/>
<dbReference type="Proteomes" id="UP000299102">
    <property type="component" value="Unassembled WGS sequence"/>
</dbReference>
<name>A0A4C1WU43_EUMVA</name>
<keyword evidence="3" id="KW-1185">Reference proteome</keyword>
<accession>A0A4C1WU43</accession>
<reference evidence="2 3" key="1">
    <citation type="journal article" date="2019" name="Commun. Biol.">
        <title>The bagworm genome reveals a unique fibroin gene that provides high tensile strength.</title>
        <authorList>
            <person name="Kono N."/>
            <person name="Nakamura H."/>
            <person name="Ohtoshi R."/>
            <person name="Tomita M."/>
            <person name="Numata K."/>
            <person name="Arakawa K."/>
        </authorList>
    </citation>
    <scope>NUCLEOTIDE SEQUENCE [LARGE SCALE GENOMIC DNA]</scope>
</reference>